<comment type="caution">
    <text evidence="5">The sequence shown here is derived from an EMBL/GenBank/DDBJ whole genome shotgun (WGS) entry which is preliminary data.</text>
</comment>
<organism evidence="5 6">
    <name type="scientific">Kinneretia aquatilis</name>
    <dbReference type="NCBI Taxonomy" id="2070761"/>
    <lineage>
        <taxon>Bacteria</taxon>
        <taxon>Pseudomonadati</taxon>
        <taxon>Pseudomonadota</taxon>
        <taxon>Betaproteobacteria</taxon>
        <taxon>Burkholderiales</taxon>
        <taxon>Sphaerotilaceae</taxon>
        <taxon>Roseateles</taxon>
    </lineage>
</organism>
<dbReference type="PANTHER" id="PTHR44591">
    <property type="entry name" value="STRESS RESPONSE REGULATOR PROTEIN 1"/>
    <property type="match status" value="1"/>
</dbReference>
<dbReference type="Pfam" id="PF01627">
    <property type="entry name" value="Hpt"/>
    <property type="match status" value="1"/>
</dbReference>
<evidence type="ECO:0000256" key="3">
    <source>
        <dbReference type="PROSITE-ProRule" id="PRU00169"/>
    </source>
</evidence>
<dbReference type="SMART" id="SM00448">
    <property type="entry name" value="REC"/>
    <property type="match status" value="1"/>
</dbReference>
<dbReference type="Gene3D" id="1.20.120.160">
    <property type="entry name" value="HPT domain"/>
    <property type="match status" value="1"/>
</dbReference>
<evidence type="ECO:0000313" key="5">
    <source>
        <dbReference type="EMBL" id="PND39399.1"/>
    </source>
</evidence>
<gene>
    <name evidence="5" type="ORF">C1O66_18920</name>
</gene>
<dbReference type="SUPFAM" id="SSF52172">
    <property type="entry name" value="CheY-like"/>
    <property type="match status" value="1"/>
</dbReference>
<dbReference type="GO" id="GO:0000160">
    <property type="term" value="P:phosphorelay signal transduction system"/>
    <property type="evidence" value="ECO:0007669"/>
    <property type="project" value="UniProtKB-KW"/>
</dbReference>
<evidence type="ECO:0000256" key="1">
    <source>
        <dbReference type="ARBA" id="ARBA00022553"/>
    </source>
</evidence>
<dbReference type="SUPFAM" id="SSF47226">
    <property type="entry name" value="Histidine-containing phosphotransfer domain, HPT domain"/>
    <property type="match status" value="1"/>
</dbReference>
<dbReference type="InterPro" id="IPR036641">
    <property type="entry name" value="HPT_dom_sf"/>
</dbReference>
<evidence type="ECO:0000256" key="2">
    <source>
        <dbReference type="ARBA" id="ARBA00023012"/>
    </source>
</evidence>
<sequence>MSSRRVLLIEDDPSLQRFVAMVLEDLAVQLRVCGNVGSALQALAEQPVDLLITDLMLPDRSGQDLLAELQARPALRGHAHLVAFSAGLQPQVRSQLQTLGVERMLFKPCSVNELEACVEEALGPVPLDQPPAAAAQTLPTAAPELGAAPTPDLEAIQRNFGGDMTLYRGFRAASLQQFAMDRAEGERACAARELATVRRLAHSLKSVLLILGLEASSDLAGRLERQLEAALAAGQPWPAGAEALWAELNAQLQTLSAETVTP</sequence>
<dbReference type="PANTHER" id="PTHR44591:SF3">
    <property type="entry name" value="RESPONSE REGULATORY DOMAIN-CONTAINING PROTEIN"/>
    <property type="match status" value="1"/>
</dbReference>
<keyword evidence="1 3" id="KW-0597">Phosphoprotein</keyword>
<dbReference type="EMBL" id="POSP01000003">
    <property type="protein sequence ID" value="PND39399.1"/>
    <property type="molecule type" value="Genomic_DNA"/>
</dbReference>
<name>A0A2N8L103_9BURK</name>
<keyword evidence="2" id="KW-0902">Two-component regulatory system</keyword>
<reference evidence="5 6" key="1">
    <citation type="submission" date="2018-01" db="EMBL/GenBank/DDBJ databases">
        <title>Draft genome sequence of Paucibacter aquatile CR182 isolated from freshwater of the Nakdong River.</title>
        <authorList>
            <person name="Choi A."/>
            <person name="Chung E.J."/>
        </authorList>
    </citation>
    <scope>NUCLEOTIDE SEQUENCE [LARGE SCALE GENOMIC DNA]</scope>
    <source>
        <strain evidence="5 6">CR182</strain>
    </source>
</reference>
<dbReference type="InterPro" id="IPR008207">
    <property type="entry name" value="Sig_transdc_His_kin_Hpt_dom"/>
</dbReference>
<dbReference type="PROSITE" id="PS50110">
    <property type="entry name" value="RESPONSE_REGULATORY"/>
    <property type="match status" value="1"/>
</dbReference>
<dbReference type="InterPro" id="IPR001789">
    <property type="entry name" value="Sig_transdc_resp-reg_receiver"/>
</dbReference>
<feature type="modified residue" description="4-aspartylphosphate" evidence="3">
    <location>
        <position position="54"/>
    </location>
</feature>
<feature type="domain" description="Response regulatory" evidence="4">
    <location>
        <begin position="5"/>
        <end position="122"/>
    </location>
</feature>
<dbReference type="RefSeq" id="WP_102769316.1">
    <property type="nucleotide sequence ID" value="NZ_POSP01000003.1"/>
</dbReference>
<dbReference type="Gene3D" id="3.40.50.2300">
    <property type="match status" value="1"/>
</dbReference>
<dbReference type="Proteomes" id="UP000235916">
    <property type="component" value="Unassembled WGS sequence"/>
</dbReference>
<dbReference type="GO" id="GO:0004672">
    <property type="term" value="F:protein kinase activity"/>
    <property type="evidence" value="ECO:0007669"/>
    <property type="project" value="UniProtKB-ARBA"/>
</dbReference>
<evidence type="ECO:0000259" key="4">
    <source>
        <dbReference type="PROSITE" id="PS50110"/>
    </source>
</evidence>
<dbReference type="Pfam" id="PF00072">
    <property type="entry name" value="Response_reg"/>
    <property type="match status" value="1"/>
</dbReference>
<dbReference type="InterPro" id="IPR050595">
    <property type="entry name" value="Bact_response_regulator"/>
</dbReference>
<dbReference type="InterPro" id="IPR011006">
    <property type="entry name" value="CheY-like_superfamily"/>
</dbReference>
<dbReference type="CDD" id="cd00156">
    <property type="entry name" value="REC"/>
    <property type="match status" value="1"/>
</dbReference>
<keyword evidence="6" id="KW-1185">Reference proteome</keyword>
<dbReference type="OrthoDB" id="9150035at2"/>
<accession>A0A2N8L103</accession>
<proteinExistence type="predicted"/>
<evidence type="ECO:0000313" key="6">
    <source>
        <dbReference type="Proteomes" id="UP000235916"/>
    </source>
</evidence>
<protein>
    <recommendedName>
        <fullName evidence="4">Response regulatory domain-containing protein</fullName>
    </recommendedName>
</protein>
<dbReference type="AlphaFoldDB" id="A0A2N8L103"/>